<accession>A0A016WMX1</accession>
<evidence type="ECO:0008006" key="3">
    <source>
        <dbReference type="Google" id="ProtNLM"/>
    </source>
</evidence>
<name>A0A016WMX1_9BILA</name>
<evidence type="ECO:0000313" key="2">
    <source>
        <dbReference type="Proteomes" id="UP000024635"/>
    </source>
</evidence>
<comment type="caution">
    <text evidence="1">The sequence shown here is derived from an EMBL/GenBank/DDBJ whole genome shotgun (WGS) entry which is preliminary data.</text>
</comment>
<dbReference type="Proteomes" id="UP000024635">
    <property type="component" value="Unassembled WGS sequence"/>
</dbReference>
<sequence length="74" mass="8743">MFVLVMDAITKDIQKCVVWRLSYADDIMLAAETKAELEQESIYRLMARNGSDHKQCTRNELELRLKNRTRQTPR</sequence>
<dbReference type="OrthoDB" id="418748at2759"/>
<organism evidence="1 2">
    <name type="scientific">Ancylostoma ceylanicum</name>
    <dbReference type="NCBI Taxonomy" id="53326"/>
    <lineage>
        <taxon>Eukaryota</taxon>
        <taxon>Metazoa</taxon>
        <taxon>Ecdysozoa</taxon>
        <taxon>Nematoda</taxon>
        <taxon>Chromadorea</taxon>
        <taxon>Rhabditida</taxon>
        <taxon>Rhabditina</taxon>
        <taxon>Rhabditomorpha</taxon>
        <taxon>Strongyloidea</taxon>
        <taxon>Ancylostomatidae</taxon>
        <taxon>Ancylostomatinae</taxon>
        <taxon>Ancylostoma</taxon>
    </lineage>
</organism>
<keyword evidence="2" id="KW-1185">Reference proteome</keyword>
<protein>
    <recommendedName>
        <fullName evidence="3">Reverse transcriptase domain-containing protein</fullName>
    </recommendedName>
</protein>
<dbReference type="EMBL" id="JARK01000214">
    <property type="protein sequence ID" value="EYC40388.1"/>
    <property type="molecule type" value="Genomic_DNA"/>
</dbReference>
<proteinExistence type="predicted"/>
<evidence type="ECO:0000313" key="1">
    <source>
        <dbReference type="EMBL" id="EYC40388.1"/>
    </source>
</evidence>
<reference evidence="2" key="1">
    <citation type="journal article" date="2015" name="Nat. Genet.">
        <title>The genome and transcriptome of the zoonotic hookworm Ancylostoma ceylanicum identify infection-specific gene families.</title>
        <authorList>
            <person name="Schwarz E.M."/>
            <person name="Hu Y."/>
            <person name="Antoshechkin I."/>
            <person name="Miller M.M."/>
            <person name="Sternberg P.W."/>
            <person name="Aroian R.V."/>
        </authorList>
    </citation>
    <scope>NUCLEOTIDE SEQUENCE</scope>
    <source>
        <strain evidence="2">HY135</strain>
    </source>
</reference>
<gene>
    <name evidence="1" type="primary">Acey_s0614.g680</name>
    <name evidence="1" type="ORF">Y032_0614g680</name>
</gene>
<dbReference type="AlphaFoldDB" id="A0A016WMX1"/>